<comment type="caution">
    <text evidence="2">The sequence shown here is derived from an EMBL/GenBank/DDBJ whole genome shotgun (WGS) entry which is preliminary data.</text>
</comment>
<dbReference type="InterPro" id="IPR036873">
    <property type="entry name" value="Rhodanese-like_dom_sf"/>
</dbReference>
<dbReference type="PROSITE" id="PS50206">
    <property type="entry name" value="RHODANESE_3"/>
    <property type="match status" value="1"/>
</dbReference>
<reference evidence="2" key="1">
    <citation type="submission" date="2019-12" db="EMBL/GenBank/DDBJ databases">
        <authorList>
            <person name="Scholes J."/>
        </authorList>
    </citation>
    <scope>NUCLEOTIDE SEQUENCE</scope>
</reference>
<dbReference type="SMART" id="SM00450">
    <property type="entry name" value="RHOD"/>
    <property type="match status" value="1"/>
</dbReference>
<dbReference type="Gene3D" id="3.40.250.10">
    <property type="entry name" value="Rhodanese-like domain"/>
    <property type="match status" value="1"/>
</dbReference>
<dbReference type="EMBL" id="CACSLK010003813">
    <property type="protein sequence ID" value="CAA0809387.1"/>
    <property type="molecule type" value="Genomic_DNA"/>
</dbReference>
<sequence>MDQIKESCGEKVMTVDVDEAKHLLINQGYSCLDVRTAEEFKEGHLENSLNIPYMFSTPEGRVKNPRFLVQVLVLFGKEDHVVLVCRSGARSESAAIDLLNADFKHVYNMGGGYIAWVGKGFPVNKPHHAEL</sequence>
<dbReference type="GO" id="GO:0003824">
    <property type="term" value="F:catalytic activity"/>
    <property type="evidence" value="ECO:0007669"/>
    <property type="project" value="InterPro"/>
</dbReference>
<evidence type="ECO:0000259" key="1">
    <source>
        <dbReference type="PROSITE" id="PS50206"/>
    </source>
</evidence>
<dbReference type="SUPFAM" id="SSF52821">
    <property type="entry name" value="Rhodanese/Cell cycle control phosphatase"/>
    <property type="match status" value="1"/>
</dbReference>
<evidence type="ECO:0000313" key="3">
    <source>
        <dbReference type="Proteomes" id="UP001153555"/>
    </source>
</evidence>
<dbReference type="AlphaFoldDB" id="A0A9N7MJW1"/>
<dbReference type="InterPro" id="IPR001763">
    <property type="entry name" value="Rhodanese-like_dom"/>
</dbReference>
<name>A0A9N7MJW1_STRHE</name>
<protein>
    <submittedName>
        <fullName evidence="2">Rhodanese-like domain-containing protein 19-mitochondrial</fullName>
    </submittedName>
</protein>
<accession>A0A9N7MJW1</accession>
<dbReference type="Proteomes" id="UP001153555">
    <property type="component" value="Unassembled WGS sequence"/>
</dbReference>
<proteinExistence type="predicted"/>
<organism evidence="2 3">
    <name type="scientific">Striga hermonthica</name>
    <name type="common">Purple witchweed</name>
    <name type="synonym">Buchnera hermonthica</name>
    <dbReference type="NCBI Taxonomy" id="68872"/>
    <lineage>
        <taxon>Eukaryota</taxon>
        <taxon>Viridiplantae</taxon>
        <taxon>Streptophyta</taxon>
        <taxon>Embryophyta</taxon>
        <taxon>Tracheophyta</taxon>
        <taxon>Spermatophyta</taxon>
        <taxon>Magnoliopsida</taxon>
        <taxon>eudicotyledons</taxon>
        <taxon>Gunneridae</taxon>
        <taxon>Pentapetalae</taxon>
        <taxon>asterids</taxon>
        <taxon>lamiids</taxon>
        <taxon>Lamiales</taxon>
        <taxon>Orobanchaceae</taxon>
        <taxon>Buchnereae</taxon>
        <taxon>Striga</taxon>
    </lineage>
</organism>
<dbReference type="OrthoDB" id="566238at2759"/>
<dbReference type="PANTHER" id="PTHR44542:SF12">
    <property type="entry name" value="THIOSULFATE SULFURTRANSFERASE 18"/>
    <property type="match status" value="1"/>
</dbReference>
<feature type="domain" description="Rhodanese" evidence="1">
    <location>
        <begin position="25"/>
        <end position="125"/>
    </location>
</feature>
<dbReference type="InterPro" id="IPR044684">
    <property type="entry name" value="STR17/STR18/HARC1-like"/>
</dbReference>
<dbReference type="Pfam" id="PF00581">
    <property type="entry name" value="Rhodanese"/>
    <property type="match status" value="1"/>
</dbReference>
<evidence type="ECO:0000313" key="2">
    <source>
        <dbReference type="EMBL" id="CAA0809387.1"/>
    </source>
</evidence>
<dbReference type="PANTHER" id="PTHR44542">
    <property type="entry name" value="THIOSULFATE SULFURTRANSFERASE 18"/>
    <property type="match status" value="1"/>
</dbReference>
<keyword evidence="3" id="KW-1185">Reference proteome</keyword>
<dbReference type="CDD" id="cd00158">
    <property type="entry name" value="RHOD"/>
    <property type="match status" value="1"/>
</dbReference>
<gene>
    <name evidence="2" type="ORF">SHERM_11398</name>
</gene>